<reference evidence="2" key="1">
    <citation type="journal article" date="2017" name="Proc. Natl. Acad. Sci. U.S.A.">
        <title>Simulation of Deepwater Horizon oil plume reveals substrate specialization within a complex community of hydrocarbon-degraders.</title>
        <authorList>
            <person name="Hu P."/>
            <person name="Dubinsky E.A."/>
            <person name="Probst A.J."/>
            <person name="Wang J."/>
            <person name="Sieber C.M.K."/>
            <person name="Tom L.M."/>
            <person name="Gardinali P."/>
            <person name="Banfield J.F."/>
            <person name="Atlas R.M."/>
            <person name="Andersen G.L."/>
        </authorList>
    </citation>
    <scope>NUCLEOTIDE SEQUENCE [LARGE SCALE GENOMIC DNA]</scope>
</reference>
<dbReference type="AlphaFoldDB" id="A0A1Z8AZF7"/>
<organism evidence="1 2">
    <name type="scientific">Nonlabens dokdonensis</name>
    <dbReference type="NCBI Taxonomy" id="328515"/>
    <lineage>
        <taxon>Bacteria</taxon>
        <taxon>Pseudomonadati</taxon>
        <taxon>Bacteroidota</taxon>
        <taxon>Flavobacteriia</taxon>
        <taxon>Flavobacteriales</taxon>
        <taxon>Flavobacteriaceae</taxon>
        <taxon>Nonlabens</taxon>
    </lineage>
</organism>
<accession>A0A1Z8AZF7</accession>
<evidence type="ECO:0000313" key="1">
    <source>
        <dbReference type="EMBL" id="OUS15714.1"/>
    </source>
</evidence>
<gene>
    <name evidence="1" type="ORF">A9Q93_06450</name>
</gene>
<dbReference type="EMBL" id="MAAX01000104">
    <property type="protein sequence ID" value="OUS15714.1"/>
    <property type="molecule type" value="Genomic_DNA"/>
</dbReference>
<name>A0A1Z8AZF7_9FLAO</name>
<comment type="caution">
    <text evidence="1">The sequence shown here is derived from an EMBL/GenBank/DDBJ whole genome shotgun (WGS) entry which is preliminary data.</text>
</comment>
<dbReference type="RefSeq" id="WP_303686582.1">
    <property type="nucleotide sequence ID" value="NZ_CAJXYO010000078.1"/>
</dbReference>
<dbReference type="Pfam" id="PF20113">
    <property type="entry name" value="DUF6503"/>
    <property type="match status" value="1"/>
</dbReference>
<dbReference type="InterPro" id="IPR045444">
    <property type="entry name" value="DUF6503"/>
</dbReference>
<proteinExistence type="predicted"/>
<dbReference type="Proteomes" id="UP000196102">
    <property type="component" value="Unassembled WGS sequence"/>
</dbReference>
<evidence type="ECO:0000313" key="2">
    <source>
        <dbReference type="Proteomes" id="UP000196102"/>
    </source>
</evidence>
<protein>
    <submittedName>
        <fullName evidence="1">Uncharacterized protein</fullName>
    </submittedName>
</protein>
<sequence length="239" mass="27989">MKYTFLLLSFIAHFHIQAQELNGNQLLQKAIKYHDPYGNWEQFNGSFEVTMNTPDQPERVSEITIDVPNEYFSVSAIRDSINTSYYVSNGKGSAVKSDLRKPEEVIITDEKDVERAIFMKNYYTYLYGLPMKLKDKGTIITDKVDRKIFKGKEYLVLRVTYEESVGSDVWFFYFNPTSYELKVYQFYKTDASGKMKMDTGEYILLSEIKKVKGINMPKVRKWYYNKNDQFLGADVITNK</sequence>